<evidence type="ECO:0000259" key="1">
    <source>
        <dbReference type="Pfam" id="PF13022"/>
    </source>
</evidence>
<sequence>MATRREKLFEQLSEQQQRAIYMLLEQASQNKNSPDYLSMEDIAETLDIERKTLYNWRTRNAVFQEALAEASREQLSALAPQAFGAMSKLIGGPQPSTKALDLMFKSLGWVKNEQTIDLTTRTRDSADLETEIARLSKSTGVKQD</sequence>
<dbReference type="Gene3D" id="1.10.10.60">
    <property type="entry name" value="Homeodomain-like"/>
    <property type="match status" value="1"/>
</dbReference>
<dbReference type="RefSeq" id="WP_060567934.1">
    <property type="nucleotide sequence ID" value="NZ_CADEHJ010000001.1"/>
</dbReference>
<dbReference type="Pfam" id="PF13022">
    <property type="entry name" value="HTH_Tnp_1_2"/>
    <property type="match status" value="1"/>
</dbReference>
<reference evidence="2 3" key="1">
    <citation type="submission" date="2019-03" db="EMBL/GenBank/DDBJ databases">
        <authorList>
            <person name="Ashton P.M."/>
            <person name="Dallman T."/>
            <person name="Nair S."/>
            <person name="De Pinna E."/>
            <person name="Peters T."/>
            <person name="Grant K."/>
        </authorList>
    </citation>
    <scope>NUCLEOTIDE SEQUENCE [LARGE SCALE GENOMIC DNA]</scope>
    <source>
        <strain evidence="2">RL15000271</strain>
    </source>
</reference>
<dbReference type="SUPFAM" id="SSF46689">
    <property type="entry name" value="Homeodomain-like"/>
    <property type="match status" value="1"/>
</dbReference>
<name>A0A459LBG4_LISMN</name>
<dbReference type="EMBL" id="AAARLF010000005">
    <property type="protein sequence ID" value="EAE2898207.1"/>
    <property type="molecule type" value="Genomic_DNA"/>
</dbReference>
<dbReference type="AlphaFoldDB" id="A0A459LBG4"/>
<feature type="domain" description="Homeodomain phBC6A51-type" evidence="1">
    <location>
        <begin position="10"/>
        <end position="123"/>
    </location>
</feature>
<evidence type="ECO:0000313" key="2">
    <source>
        <dbReference type="EMBL" id="EAE2898207.1"/>
    </source>
</evidence>
<dbReference type="Proteomes" id="UP000401273">
    <property type="component" value="Unassembled WGS sequence"/>
</dbReference>
<organism evidence="2 3">
    <name type="scientific">Listeria monocytogenes</name>
    <dbReference type="NCBI Taxonomy" id="1639"/>
    <lineage>
        <taxon>Bacteria</taxon>
        <taxon>Bacillati</taxon>
        <taxon>Bacillota</taxon>
        <taxon>Bacilli</taxon>
        <taxon>Bacillales</taxon>
        <taxon>Listeriaceae</taxon>
        <taxon>Listeria</taxon>
    </lineage>
</organism>
<proteinExistence type="predicted"/>
<protein>
    <recommendedName>
        <fullName evidence="1">Homeodomain phBC6A51-type domain-containing protein</fullName>
    </recommendedName>
</protein>
<comment type="caution">
    <text evidence="2">The sequence shown here is derived from an EMBL/GenBank/DDBJ whole genome shotgun (WGS) entry which is preliminary data.</text>
</comment>
<evidence type="ECO:0000313" key="3">
    <source>
        <dbReference type="Proteomes" id="UP000401273"/>
    </source>
</evidence>
<dbReference type="InterPro" id="IPR009057">
    <property type="entry name" value="Homeodomain-like_sf"/>
</dbReference>
<gene>
    <name evidence="2" type="ORF">E1W43_09645</name>
</gene>
<dbReference type="InterPro" id="IPR024978">
    <property type="entry name" value="Homeodomain_phBC6A51-type"/>
</dbReference>
<accession>A0A459LBG4</accession>